<keyword evidence="2" id="KW-1185">Reference proteome</keyword>
<dbReference type="AlphaFoldDB" id="A0A917AFA0"/>
<reference evidence="1" key="2">
    <citation type="submission" date="2020-09" db="EMBL/GenBank/DDBJ databases">
        <authorList>
            <person name="Sun Q."/>
            <person name="Zhou Y."/>
        </authorList>
    </citation>
    <scope>NUCLEOTIDE SEQUENCE</scope>
    <source>
        <strain evidence="1">CGMCC 1.16012</strain>
    </source>
</reference>
<evidence type="ECO:0000313" key="2">
    <source>
        <dbReference type="Proteomes" id="UP000606730"/>
    </source>
</evidence>
<reference evidence="1" key="1">
    <citation type="journal article" date="2014" name="Int. J. Syst. Evol. Microbiol.">
        <title>Complete genome sequence of Corynebacterium casei LMG S-19264T (=DSM 44701T), isolated from a smear-ripened cheese.</title>
        <authorList>
            <consortium name="US DOE Joint Genome Institute (JGI-PGF)"/>
            <person name="Walter F."/>
            <person name="Albersmeier A."/>
            <person name="Kalinowski J."/>
            <person name="Ruckert C."/>
        </authorList>
    </citation>
    <scope>NUCLEOTIDE SEQUENCE</scope>
    <source>
        <strain evidence="1">CGMCC 1.16012</strain>
    </source>
</reference>
<dbReference type="Pfam" id="PF09965">
    <property type="entry name" value="DUF2199"/>
    <property type="match status" value="1"/>
</dbReference>
<organism evidence="1 2">
    <name type="scientific">Actibacterium pelagium</name>
    <dbReference type="NCBI Taxonomy" id="2029103"/>
    <lineage>
        <taxon>Bacteria</taxon>
        <taxon>Pseudomonadati</taxon>
        <taxon>Pseudomonadota</taxon>
        <taxon>Alphaproteobacteria</taxon>
        <taxon>Rhodobacterales</taxon>
        <taxon>Roseobacteraceae</taxon>
        <taxon>Actibacterium</taxon>
    </lineage>
</organism>
<proteinExistence type="predicted"/>
<comment type="caution">
    <text evidence="1">The sequence shown here is derived from an EMBL/GenBank/DDBJ whole genome shotgun (WGS) entry which is preliminary data.</text>
</comment>
<accession>A0A917AFA0</accession>
<dbReference type="OrthoDB" id="4404538at2"/>
<dbReference type="InterPro" id="IPR018697">
    <property type="entry name" value="DUF2199"/>
</dbReference>
<dbReference type="RefSeq" id="WP_095595937.1">
    <property type="nucleotide sequence ID" value="NZ_BMKN01000001.1"/>
</dbReference>
<dbReference type="EMBL" id="BMKN01000001">
    <property type="protein sequence ID" value="GGE46215.1"/>
    <property type="molecule type" value="Genomic_DNA"/>
</dbReference>
<protein>
    <recommendedName>
        <fullName evidence="3">DUF2199 domain-containing protein</fullName>
    </recommendedName>
</protein>
<gene>
    <name evidence="1" type="ORF">GCM10011517_12390</name>
</gene>
<sequence>MNLLDLDKRWQRFNDANRECPCCGQTYGGVFDIGFDHPLTWPHENRADSGQEVIEKDDDKLSADLCRVGDDRFIRCIVALPIRGSDETFAFGAWGSVHPDHFAAYVQAWNSGDWSGFEGCFSWLSNDLPGFESEEPIACNLWIGEPGERPALQAQGGPLKEAQENGISFDDLLDIYAATGNDIRAHLTSD</sequence>
<name>A0A917AFA0_9RHOB</name>
<dbReference type="Proteomes" id="UP000606730">
    <property type="component" value="Unassembled WGS sequence"/>
</dbReference>
<evidence type="ECO:0008006" key="3">
    <source>
        <dbReference type="Google" id="ProtNLM"/>
    </source>
</evidence>
<evidence type="ECO:0000313" key="1">
    <source>
        <dbReference type="EMBL" id="GGE46215.1"/>
    </source>
</evidence>